<dbReference type="GO" id="GO:0140359">
    <property type="term" value="F:ABC-type transporter activity"/>
    <property type="evidence" value="ECO:0007669"/>
    <property type="project" value="InterPro"/>
</dbReference>
<dbReference type="InterPro" id="IPR013525">
    <property type="entry name" value="ABC2_TM"/>
</dbReference>
<evidence type="ECO:0000256" key="7">
    <source>
        <dbReference type="ARBA" id="ARBA00023136"/>
    </source>
</evidence>
<feature type="transmembrane region" description="Helical" evidence="8">
    <location>
        <begin position="227"/>
        <end position="249"/>
    </location>
</feature>
<reference evidence="11" key="1">
    <citation type="submission" date="2016-10" db="EMBL/GenBank/DDBJ databases">
        <authorList>
            <person name="Varghese N."/>
            <person name="Submissions S."/>
        </authorList>
    </citation>
    <scope>NUCLEOTIDE SEQUENCE [LARGE SCALE GENOMIC DNA]</scope>
    <source>
        <strain evidence="11">DSM 45789</strain>
    </source>
</reference>
<dbReference type="Proteomes" id="UP000198660">
    <property type="component" value="Unassembled WGS sequence"/>
</dbReference>
<proteinExistence type="inferred from homology"/>
<keyword evidence="6 8" id="KW-1133">Transmembrane helix</keyword>
<keyword evidence="4" id="KW-1003">Cell membrane</keyword>
<feature type="transmembrane region" description="Helical" evidence="8">
    <location>
        <begin position="298"/>
        <end position="320"/>
    </location>
</feature>
<evidence type="ECO:0000313" key="11">
    <source>
        <dbReference type="Proteomes" id="UP000198660"/>
    </source>
</evidence>
<dbReference type="InterPro" id="IPR051449">
    <property type="entry name" value="ABC-2_transporter_component"/>
</dbReference>
<name>A0A1I6U4V4_9BACL</name>
<feature type="transmembrane region" description="Helical" evidence="8">
    <location>
        <begin position="349"/>
        <end position="369"/>
    </location>
</feature>
<keyword evidence="11" id="KW-1185">Reference proteome</keyword>
<dbReference type="PANTHER" id="PTHR30294:SF38">
    <property type="entry name" value="TRANSPORT PERMEASE PROTEIN"/>
    <property type="match status" value="1"/>
</dbReference>
<evidence type="ECO:0000256" key="8">
    <source>
        <dbReference type="SAM" id="Phobius"/>
    </source>
</evidence>
<gene>
    <name evidence="10" type="ORF">SAMN05444972_11375</name>
</gene>
<dbReference type="PROSITE" id="PS51012">
    <property type="entry name" value="ABC_TM2"/>
    <property type="match status" value="1"/>
</dbReference>
<evidence type="ECO:0000256" key="2">
    <source>
        <dbReference type="ARBA" id="ARBA00007783"/>
    </source>
</evidence>
<feature type="transmembrane region" description="Helical" evidence="8">
    <location>
        <begin position="20"/>
        <end position="38"/>
    </location>
</feature>
<evidence type="ECO:0000313" key="10">
    <source>
        <dbReference type="EMBL" id="SFS96465.1"/>
    </source>
</evidence>
<dbReference type="RefSeq" id="WP_245838871.1">
    <property type="nucleotide sequence ID" value="NZ_FPAA01000013.1"/>
</dbReference>
<feature type="domain" description="ABC transmembrane type-2" evidence="9">
    <location>
        <begin position="149"/>
        <end position="374"/>
    </location>
</feature>
<evidence type="ECO:0000256" key="1">
    <source>
        <dbReference type="ARBA" id="ARBA00004651"/>
    </source>
</evidence>
<dbReference type="AlphaFoldDB" id="A0A1I6U4V4"/>
<dbReference type="Gene3D" id="3.40.1710.10">
    <property type="entry name" value="abc type-2 transporter like domain"/>
    <property type="match status" value="1"/>
</dbReference>
<keyword evidence="7 8" id="KW-0472">Membrane</keyword>
<evidence type="ECO:0000256" key="5">
    <source>
        <dbReference type="ARBA" id="ARBA00022692"/>
    </source>
</evidence>
<organism evidence="10 11">
    <name type="scientific">Marininema halotolerans</name>
    <dbReference type="NCBI Taxonomy" id="1155944"/>
    <lineage>
        <taxon>Bacteria</taxon>
        <taxon>Bacillati</taxon>
        <taxon>Bacillota</taxon>
        <taxon>Bacilli</taxon>
        <taxon>Bacillales</taxon>
        <taxon>Thermoactinomycetaceae</taxon>
        <taxon>Marininema</taxon>
    </lineage>
</organism>
<dbReference type="EMBL" id="FPAA01000013">
    <property type="protein sequence ID" value="SFS96465.1"/>
    <property type="molecule type" value="Genomic_DNA"/>
</dbReference>
<protein>
    <submittedName>
        <fullName evidence="10">ABC-2 type transport system permease protein</fullName>
    </submittedName>
</protein>
<comment type="subcellular location">
    <subcellularLocation>
        <location evidence="1">Cell membrane</location>
        <topology evidence="1">Multi-pass membrane protein</topology>
    </subcellularLocation>
</comment>
<keyword evidence="5 8" id="KW-0812">Transmembrane</keyword>
<comment type="similarity">
    <text evidence="2">Belongs to the ABC-2 integral membrane protein family.</text>
</comment>
<dbReference type="GO" id="GO:0005886">
    <property type="term" value="C:plasma membrane"/>
    <property type="evidence" value="ECO:0007669"/>
    <property type="project" value="UniProtKB-SubCell"/>
</dbReference>
<feature type="transmembrane region" description="Helical" evidence="8">
    <location>
        <begin position="261"/>
        <end position="286"/>
    </location>
</feature>
<feature type="transmembrane region" description="Helical" evidence="8">
    <location>
        <begin position="186"/>
        <end position="206"/>
    </location>
</feature>
<dbReference type="InterPro" id="IPR047817">
    <property type="entry name" value="ABC2_TM_bact-type"/>
</dbReference>
<dbReference type="Pfam" id="PF12698">
    <property type="entry name" value="ABC2_membrane_3"/>
    <property type="match status" value="1"/>
</dbReference>
<evidence type="ECO:0000259" key="9">
    <source>
        <dbReference type="PROSITE" id="PS51012"/>
    </source>
</evidence>
<sequence length="380" mass="42098">MWSIVVKELKIVLREKGSFFFLLLMPILFIALFGSVFGNTGTTVTVNYLDRDGTKASKQLIKEIDQIDGFKVKKQSSTSLDKQIKEIKEGKKTSLLVIPENFEKDMQAGQSVKVKFYRDSTADQSVAPIRSVLENISHGYKDHKLSTVLMTVTKDAKKVKEMMASPVQIQEIKENVKSVNAISQVVPGYTVMFVFFIMITMIRGFFREKDSGMVARLHSTPMRSIHYLIGMWIPALIMVLIQCTVLLSFGYFVYDLHLGDGIAIVAIVFCLAICGTGLGLALSMLVRGETQGIAGTQLIALGGAVLGGLWFPFDLLPAFAQKVGHFTPQFWAQKSFQDVMVRGAHVGDVLQGLGVLLSFGLIGLVIALLQYKRYLRSATH</sequence>
<evidence type="ECO:0000256" key="4">
    <source>
        <dbReference type="ARBA" id="ARBA00022475"/>
    </source>
</evidence>
<evidence type="ECO:0000256" key="6">
    <source>
        <dbReference type="ARBA" id="ARBA00022989"/>
    </source>
</evidence>
<dbReference type="PANTHER" id="PTHR30294">
    <property type="entry name" value="MEMBRANE COMPONENT OF ABC TRANSPORTER YHHJ-RELATED"/>
    <property type="match status" value="1"/>
</dbReference>
<accession>A0A1I6U4V4</accession>
<evidence type="ECO:0000256" key="3">
    <source>
        <dbReference type="ARBA" id="ARBA00022448"/>
    </source>
</evidence>
<keyword evidence="3" id="KW-0813">Transport</keyword>